<dbReference type="SMART" id="SM00891">
    <property type="entry name" value="ERCC4"/>
    <property type="match status" value="1"/>
</dbReference>
<dbReference type="AlphaFoldDB" id="A0A6H1ZZS2"/>
<dbReference type="EMBL" id="MT144377">
    <property type="protein sequence ID" value="QJA52901.1"/>
    <property type="molecule type" value="Genomic_DNA"/>
</dbReference>
<dbReference type="GO" id="GO:0003677">
    <property type="term" value="F:DNA binding"/>
    <property type="evidence" value="ECO:0007669"/>
    <property type="project" value="InterPro"/>
</dbReference>
<gene>
    <name evidence="2" type="ORF">TM448A03070_0005</name>
</gene>
<dbReference type="InterPro" id="IPR010994">
    <property type="entry name" value="RuvA_2-like"/>
</dbReference>
<dbReference type="Pfam" id="PF02732">
    <property type="entry name" value="ERCC4"/>
    <property type="match status" value="1"/>
</dbReference>
<dbReference type="GO" id="GO:0006259">
    <property type="term" value="P:DNA metabolic process"/>
    <property type="evidence" value="ECO:0007669"/>
    <property type="project" value="UniProtKB-ARBA"/>
</dbReference>
<dbReference type="CDD" id="cd22367">
    <property type="entry name" value="XPF_ERCC4_MUS81-like"/>
    <property type="match status" value="1"/>
</dbReference>
<accession>A0A6H1ZZS2</accession>
<dbReference type="SUPFAM" id="SSF52980">
    <property type="entry name" value="Restriction endonuclease-like"/>
    <property type="match status" value="1"/>
</dbReference>
<reference evidence="2" key="1">
    <citation type="submission" date="2020-03" db="EMBL/GenBank/DDBJ databases">
        <title>The deep terrestrial virosphere.</title>
        <authorList>
            <person name="Holmfeldt K."/>
            <person name="Nilsson E."/>
            <person name="Simone D."/>
            <person name="Lopez-Fernandez M."/>
            <person name="Wu X."/>
            <person name="de Brujin I."/>
            <person name="Lundin D."/>
            <person name="Andersson A."/>
            <person name="Bertilsson S."/>
            <person name="Dopson M."/>
        </authorList>
    </citation>
    <scope>NUCLEOTIDE SEQUENCE</scope>
    <source>
        <strain evidence="2">TM448A03070</strain>
    </source>
</reference>
<feature type="domain" description="ERCC4" evidence="1">
    <location>
        <begin position="5"/>
        <end position="86"/>
    </location>
</feature>
<dbReference type="Gene3D" id="1.10.150.20">
    <property type="entry name" value="5' to 3' exonuclease, C-terminal subdomain"/>
    <property type="match status" value="1"/>
</dbReference>
<dbReference type="InterPro" id="IPR006166">
    <property type="entry name" value="ERCC4_domain"/>
</dbReference>
<evidence type="ECO:0000259" key="1">
    <source>
        <dbReference type="SMART" id="SM00891"/>
    </source>
</evidence>
<evidence type="ECO:0000313" key="2">
    <source>
        <dbReference type="EMBL" id="QJA52901.1"/>
    </source>
</evidence>
<organism evidence="2">
    <name type="scientific">viral metagenome</name>
    <dbReference type="NCBI Taxonomy" id="1070528"/>
    <lineage>
        <taxon>unclassified sequences</taxon>
        <taxon>metagenomes</taxon>
        <taxon>organismal metagenomes</taxon>
    </lineage>
</organism>
<dbReference type="GO" id="GO:0004518">
    <property type="term" value="F:nuclease activity"/>
    <property type="evidence" value="ECO:0007669"/>
    <property type="project" value="InterPro"/>
</dbReference>
<dbReference type="SUPFAM" id="SSF47781">
    <property type="entry name" value="RuvA domain 2-like"/>
    <property type="match status" value="1"/>
</dbReference>
<sequence>MTSDPLLVDCFEPIEIRNALKKLGIPVKIKKLEVGDYCWSSYIIERKSIQDLLSSIYKGRLYKQLYNLMKAEELGFSPLLFVIGDIPPETVWRRRKKGKTYQQTLTKKEQDTKEKIIISNLSLAFVSFHIPVYICRDRSQFVSYISTMYFRCNKKIKGLKPVKRKSTTIAEIKSDIFCSLPFVGRITGNKLSEKYTVKDFVNLTKKQLEEIERIGQKRAKLIYDIFNT</sequence>
<dbReference type="Gene3D" id="3.40.50.10130">
    <property type="match status" value="1"/>
</dbReference>
<proteinExistence type="predicted"/>
<dbReference type="InterPro" id="IPR011335">
    <property type="entry name" value="Restrct_endonuc-II-like"/>
</dbReference>
<name>A0A6H1ZZS2_9ZZZZ</name>
<protein>
    <submittedName>
        <fullName evidence="2">Putative nuclease</fullName>
    </submittedName>
</protein>